<evidence type="ECO:0000313" key="2">
    <source>
        <dbReference type="EMBL" id="KYF97797.1"/>
    </source>
</evidence>
<reference evidence="2 3" key="1">
    <citation type="submission" date="2014-02" db="EMBL/GenBank/DDBJ databases">
        <title>The small core and large imbalanced accessory genome model reveals a collaborative survival strategy of Sorangium cellulosum strains in nature.</title>
        <authorList>
            <person name="Han K."/>
            <person name="Peng R."/>
            <person name="Blom J."/>
            <person name="Li Y.-Z."/>
        </authorList>
    </citation>
    <scope>NUCLEOTIDE SEQUENCE [LARGE SCALE GENOMIC DNA]</scope>
    <source>
        <strain evidence="2 3">So0149</strain>
    </source>
</reference>
<sequence length="183" mass="19970">MVGLGAALALATSAALAQPTSCDVGAGRRNYEAAKNKQLRYLEDLFKTAYGCRGYEDFSASMHDLAAHLSIQDPCEARGTRDAIFETLEKVRNQCISGGSEDAEFAEVGECTRSGQDAGAIAAKQFCGAGFGARPSFTMCDVIAERACRDRFEQYVIEKCPELREKYGDHYKRFLDSACALQH</sequence>
<accession>A0A150T018</accession>
<feature type="chain" id="PRO_5007569332" description="Secreted protein" evidence="1">
    <location>
        <begin position="18"/>
        <end position="183"/>
    </location>
</feature>
<protein>
    <recommendedName>
        <fullName evidence="4">Secreted protein</fullName>
    </recommendedName>
</protein>
<evidence type="ECO:0000256" key="1">
    <source>
        <dbReference type="SAM" id="SignalP"/>
    </source>
</evidence>
<comment type="caution">
    <text evidence="2">The sequence shown here is derived from an EMBL/GenBank/DDBJ whole genome shotgun (WGS) entry which is preliminary data.</text>
</comment>
<dbReference type="EMBL" id="JEMC01001358">
    <property type="protein sequence ID" value="KYF97797.1"/>
    <property type="molecule type" value="Genomic_DNA"/>
</dbReference>
<gene>
    <name evidence="2" type="ORF">BE18_38700</name>
</gene>
<evidence type="ECO:0000313" key="3">
    <source>
        <dbReference type="Proteomes" id="UP000075515"/>
    </source>
</evidence>
<dbReference type="Proteomes" id="UP000075515">
    <property type="component" value="Unassembled WGS sequence"/>
</dbReference>
<feature type="signal peptide" evidence="1">
    <location>
        <begin position="1"/>
        <end position="17"/>
    </location>
</feature>
<name>A0A150T018_SORCE</name>
<evidence type="ECO:0008006" key="4">
    <source>
        <dbReference type="Google" id="ProtNLM"/>
    </source>
</evidence>
<keyword evidence="1" id="KW-0732">Signal</keyword>
<dbReference type="AlphaFoldDB" id="A0A150T018"/>
<organism evidence="2 3">
    <name type="scientific">Sorangium cellulosum</name>
    <name type="common">Polyangium cellulosum</name>
    <dbReference type="NCBI Taxonomy" id="56"/>
    <lineage>
        <taxon>Bacteria</taxon>
        <taxon>Pseudomonadati</taxon>
        <taxon>Myxococcota</taxon>
        <taxon>Polyangia</taxon>
        <taxon>Polyangiales</taxon>
        <taxon>Polyangiaceae</taxon>
        <taxon>Sorangium</taxon>
    </lineage>
</organism>
<proteinExistence type="predicted"/>